<dbReference type="Proteomes" id="UP000530032">
    <property type="component" value="Unassembled WGS sequence"/>
</dbReference>
<reference evidence="2" key="1">
    <citation type="submission" date="2020-12" db="EMBL/GenBank/DDBJ databases">
        <title>Comamonas sp. nov., isolated from stream water.</title>
        <authorList>
            <person name="Park K.-H."/>
        </authorList>
    </citation>
    <scope>NUCLEOTIDE SEQUENCE</scope>
    <source>
        <strain evidence="2">EJ-4</strain>
    </source>
</reference>
<sequence>MNFGDALKELKAGKRVQRAGWNGKGMFAYLVPAAKYPVQTGAAKTHFGEGAMVPYNPYLAIKNVDETVSTWVPSINDCLADDWQVIGCTVPPHQQRVLDEKQENDVRITKLDEFIDRNALFRQLSLDEQARMRRQLDVMRELSVILGERISAF</sequence>
<evidence type="ECO:0000313" key="3">
    <source>
        <dbReference type="Proteomes" id="UP000530032"/>
    </source>
</evidence>
<proteinExistence type="predicted"/>
<name>A0A843B130_9BURK</name>
<evidence type="ECO:0000313" key="2">
    <source>
        <dbReference type="EMBL" id="MBI1625156.1"/>
    </source>
</evidence>
<dbReference type="EMBL" id="JABBCQ020000009">
    <property type="protein sequence ID" value="MBI1625156.1"/>
    <property type="molecule type" value="Genomic_DNA"/>
</dbReference>
<gene>
    <name evidence="2" type="ORF">HF327_011660</name>
</gene>
<evidence type="ECO:0000259" key="1">
    <source>
        <dbReference type="Pfam" id="PF11195"/>
    </source>
</evidence>
<protein>
    <submittedName>
        <fullName evidence="2">DUF2829 domain-containing protein</fullName>
    </submittedName>
</protein>
<organism evidence="2 3">
    <name type="scientific">Comamonas suwonensis</name>
    <dbReference type="NCBI Taxonomy" id="2606214"/>
    <lineage>
        <taxon>Bacteria</taxon>
        <taxon>Pseudomonadati</taxon>
        <taxon>Pseudomonadota</taxon>
        <taxon>Betaproteobacteria</taxon>
        <taxon>Burkholderiales</taxon>
        <taxon>Comamonadaceae</taxon>
        <taxon>Comamonas</taxon>
    </lineage>
</organism>
<dbReference type="RefSeq" id="WP_198460474.1">
    <property type="nucleotide sequence ID" value="NZ_JABBCQ020000009.1"/>
</dbReference>
<feature type="domain" description="Thoeris anti-defense 2-like" evidence="1">
    <location>
        <begin position="1"/>
        <end position="86"/>
    </location>
</feature>
<dbReference type="Pfam" id="PF11195">
    <property type="entry name" value="Tad2-like"/>
    <property type="match status" value="1"/>
</dbReference>
<keyword evidence="3" id="KW-1185">Reference proteome</keyword>
<dbReference type="AlphaFoldDB" id="A0A843B130"/>
<comment type="caution">
    <text evidence="2">The sequence shown here is derived from an EMBL/GenBank/DDBJ whole genome shotgun (WGS) entry which is preliminary data.</text>
</comment>
<accession>A0A843B130</accession>
<dbReference type="Pfam" id="PF21825">
    <property type="entry name" value="crAss001_48"/>
    <property type="match status" value="1"/>
</dbReference>
<dbReference type="InterPro" id="IPR054052">
    <property type="entry name" value="Y16Q-like"/>
</dbReference>
<dbReference type="InterPro" id="IPR021361">
    <property type="entry name" value="Tad2-like_dom"/>
</dbReference>